<feature type="compositionally biased region" description="Basic and acidic residues" evidence="10">
    <location>
        <begin position="4727"/>
        <end position="4748"/>
    </location>
</feature>
<feature type="compositionally biased region" description="Acidic residues" evidence="10">
    <location>
        <begin position="4483"/>
        <end position="4493"/>
    </location>
</feature>
<dbReference type="GeneID" id="24142697"/>
<gene>
    <name evidence="12" type="ORF">SPRG_22314</name>
</gene>
<dbReference type="CDD" id="cd00009">
    <property type="entry name" value="AAA"/>
    <property type="match status" value="1"/>
</dbReference>
<dbReference type="GO" id="GO:0000055">
    <property type="term" value="P:ribosomal large subunit export from nucleus"/>
    <property type="evidence" value="ECO:0007669"/>
    <property type="project" value="TreeGrafter"/>
</dbReference>
<feature type="compositionally biased region" description="Acidic residues" evidence="10">
    <location>
        <begin position="4458"/>
        <end position="4467"/>
    </location>
</feature>
<evidence type="ECO:0000256" key="5">
    <source>
        <dbReference type="ARBA" id="ARBA00022741"/>
    </source>
</evidence>
<feature type="compositionally biased region" description="Basic and acidic residues" evidence="10">
    <location>
        <begin position="4351"/>
        <end position="4372"/>
    </location>
</feature>
<keyword evidence="5 9" id="KW-0547">Nucleotide-binding</keyword>
<evidence type="ECO:0000313" key="13">
    <source>
        <dbReference type="Proteomes" id="UP000030745"/>
    </source>
</evidence>
<evidence type="ECO:0000256" key="2">
    <source>
        <dbReference type="ARBA" id="ARBA00004642"/>
    </source>
</evidence>
<feature type="domain" description="AAA+ ATPase" evidence="11">
    <location>
        <begin position="2016"/>
        <end position="2141"/>
    </location>
</feature>
<dbReference type="GO" id="GO:0030687">
    <property type="term" value="C:preribosome, large subunit precursor"/>
    <property type="evidence" value="ECO:0007669"/>
    <property type="project" value="TreeGrafter"/>
</dbReference>
<feature type="domain" description="AAA+ ATPase" evidence="11">
    <location>
        <begin position="1707"/>
        <end position="1895"/>
    </location>
</feature>
<dbReference type="PANTHER" id="PTHR48103">
    <property type="entry name" value="MIDASIN-RELATED"/>
    <property type="match status" value="1"/>
</dbReference>
<sequence length="5205" mass="575330">MADLGEAVVGFLTQLDHAALSPAVTTKVRSALAAANDATSTLHSLARLLAADDAELCDAICAAFRPFLLELAARLLTMSDFDDNKHERLSLTFARVLQVTPRIWPLVQPWLESSRCFFHHIETMSVSRKRRAATTARLLASVQLDTILSMWNWAPFYALCADADHVVRAEAMRATSLLLRMDNATRDAFLSRMDSAAMPASTPRPTHLSQTTTNQVSGAPLPSTLTDICGILVPFRATKHESAYPALIETPSTVSALRSLAIALSLRRPLLVSGADGAGKTAILRELAQRTGHSDLVELHLDDQMDSKTLLGSYVCTDVPGEFTWQPGALTQAVTEGRWVLIEDIDRASMDVLAALLPLLTTQELLVRGHRVPAAPGFQLLATSRKPISAMPKGFPLSLWHRIPVVPMHMDEIALVVAKQFPQLPAHVTDLILGTFTLVTDESSAVWRAARQSYGRGFSLRDVLKWCTRVIKLHGHIEPGQYLTQAMRDDLAREAWDIFCMGIRDMDARVAAAISIGALWQVQPEVVETQLRDHRPNFVPHHASVTVGRVQLQALSQSSTTGHQIPFVLTGHCLRLMEQLAATVATFEPTLLVGETGCGKTTLIQYLASAMGQTLVVQNLNVQSDSADLLGGYKPVDVYQLARPLYMDFVNLFSSTFPSSANASFLHAIQKAFSAKQYKKMTQGMTKAIAMADAKAKKMKLDESALTWAQFGSALAKFQRQYQQVESSFAFSFVEGMLVQAMKAGHWILLDEINLAGADTLERLASVLEGEHSGLSLTERGDVDVLKPHPNFRVFAAMNPPTDVGKKDLPPSLRNRFTQVYVDECVCPRDLTLLVSQQWKEMVNAPVAETVNFYLSARQMAIDVLNDGARQRPRYSLRTLTRSLLMTKTMLQRGYSLPRALYESFSMGFATQLDAMSRTIMMKTIKKTFAPNIKTKELDQAPPKPRKSGDTFELVSSYWVPKGELTPVDDAIPDPVTNLKKFVLTPSVEQNLRHVARSVVVGKYPLLLQGPTSAGKTSLILYVAARLGQKCVRINNHEHTDIQEYLGAYVSDSDGKLTFQEGVLVQAVRHGWWIILDELNLAPSEVLEALNRLLDDNRELYVPETQTTITPHPRFMLFATQNPPGLYGGRKVLSRAFRNRFIELQVDEVPANELQMILQERSALPPSYCNLLIEIMLDLQRVRAQSSVFAGKAGFITTRDLLRWAQRAPTTKQRVAEEGYFLLAERLRKDEDKLVVQQVLEKRCGVTIDLDALYNGVAVPTNVIGDTPATVWGTPEQFAQVQAKLNDVDAKGNHSGLSSISITSSLRRLFALVGRCLQHKEPILLVGDTGCGKTTVCQLYSLLFDQTLHILNCHQHTETADFLGSLRPVRAKEQVLRQLTVALAQLDAHVSASYPETLDTSVLRADLNLATIGGVLDGLLPKVLALNADDTVLQELHATIQSLKAKAVALFEWVDGPLVSSMKAGDLLLVDEINLADDAVLERLNSVLEPSRGLVLAEKGDTAEHITAAEPWRILATMNPGGDFGKRELSPALRNRFTEIWVPSLSRLDDLQIVIRDRLPGPSAHLADPVLTFVQQFNAKFTSNGWKVTLRDLLSWLDFVNASDLDPALAYVQGAALAVLDGLGLGSTQSLHAATTARSAAYDMLSAALPSAPMVQASMDWVDDGAICGVSPFMIAKGPEPVTPQPFSLAAPTTLGNLHRVLRALQVPRPILLEGSPGVGKTSLIHALAQLSGHTLVRINLSEQTDVADLFGSDLPSTDANASSPFSWCDGVFLRALKAGHWVLLDELNLASQSVLEGLNACLDHRGTVYIPEIDQSFACPKTFRVFAAQNPLRQGGGRKGLPKSFLNRFTRVVVDSLHETDLRVIATALYPSIPAHDVHKMIAFNSEVHHETMVACSFGRHGAPWEFNLRDVFRWCTLVEKFQAPPYDVSAFIPMLYGSRFRSHADRTIIEAKRAAAFGPSAPAPPVFQLTPTYLQVGTAILPRVHAVLPNLDALPPLLNQWLEPMQALMHCLHLQWPALLVGPSGSGKTAIVRLLAAMTGRKLHELGLSTGTDATELLGCFEQVDVQRRVQEAMRELDDVVAVVQQKLLLATKTTEFNAVTQAVAAVHQRQAAWKAHKGEMDPMLLDLLDHVVSVLTPHAPSPDGIASIHAQLLSIRTLVASPARSSCFEWVDGALLRAMELGDWLLLDNVNFCSASVLDRLNSLLEINGELLVNECGVVNGNLRVVKPHKNFRIFLAMDAQFGEVSRAMRNRCIEIALVPNDMACSPKMDFVSLVQGAATSVAYPVAVYDRLHAVHFDKASLDKSISMRHVVNWSQLVQALVDHGVAFSEALELATHDVYGTTFGSIEIGADDGTAAVSTQMLVQDAVRGMGARDARLPVYLASSPSQLIEWVQLWTTATVSDKWPRHLLLNDEAVWTQCATAGLQDATAAMATHLLPWALYRSGQPSGFHAPSAHPFGTWLGSEVLLQSILNGLSSAITTCAAVAAPHLSSLVVNPPALHVLKTALLQAASDAASVDAQWQPVDALVQSLEMLQHMWWPRFQEQVLLGLATTEVTTAAKKTKRALKKTTKKAAATLLNVSYECFLHGADSVDVENDLIPIVYPTLHALDAVVDEFVQLSMYKVLSARHVADVAKVIDLRYALGRVFASASSVFPWHPFLVVWKWLVKAFNDLETHVLTLSTAVVHAKDMLERMEFGITTCMGVARSKDTLWKRGGHRQLPPSLTTWSAISAVEGLAATATGPLTAAGHQQQVSLLDMLCTTSSVYEFTPSSLLSVPYAFRQELLHALTTYAWFIETANESFATLQQLPKTLSASYDAMQAKFAAEHKHMLVHLTPPDDDMDRGETKTVLLLADDNSKVVEMWIQLQLSPLRELLYLRLEHQIVALLSELLVAPLASFATKVPVVLGCIDKWLPLQRFVPTRSPVTLVPYQDVLWRGHVYVDASKAPTLADHVEFKRVVTKHLQSIFVSFHDRLWNSSIVHADKISNRVYHTESQEAALTSTGGLLRLHQAVETTLALHYLQPLKQTPIVDVTAATAKLQQAVAHWLEHHECPDLNATSGAYWWHLLSATILVFVPTAHDALAVYVSSGDASPLLALLATSKDARFVASLPILQACLVLSARLPRGSMRQQGVQWTLLGLWRFGLLTPTSPLDPALLPLIKRDVLLQQIARASCRHTVDTVLQAQSPQAYAAENVDASIAKVEALTDKAIARPCDDALFGAAFQEIVRFGSTIMTAKVVGWCEALATNATDSSQVLRELIMFQQTTESFVRRLQHKYVVFEDVIEPVVAAIYHAKDGLSLLMSVVTAQDKPAISSLARTLLSVPSPASLPTTASALLDHGAVLDAHHVPRLHRLTTALYQLELQNTDQLQLFRRKSASNGAYLAVAQSIFDGYMTLWTENQAKMDKKREEDEQLFRFKARTLEIDSEEQILEREYRQQFPDFAKAFSDLLEDPLVATPADVDPTIDAAPLPDAVVQLVSFAHERLFTQHTRYTTSRAAAAIASRDVAITDEIASLSGLVVRWRKLELYSWPQLMLIKERKFQLEARKAWFHLYTLLTSPPSGDETVVPEVATLDWMFTLTSMPDTEVLAKGWRFQLFDTMDAFLRTCTVGQFQTRLVLLYAFCGQLFLEVQHAPKLETLRLASTLYHLYRFYAQHLTYGCHPLWSRLRTPIQTQLNDFIKISRWDEQTYYSLAASAEKSHRKLMKFVRDYEEILNMPMQTFIDKVVDGNITNEKYDGIQALQTTWNDLKARDDPVELVKDTEKDDDANDAPMDDKDDDDEGDAPKEVWRVVAMPTKTKEAPVVLPEAWTAAVDSYRWVAQLPTLTRKIQKYTATELLTDAALRRNQAGRHVGEDLCETIIYRIEKLKSDSAPKGAKKKALVDLLAEIKSQGFSHLKTKTPPQQQHMQSLLELDVPFVDTVLRLHPEVVATAPSGVNGLWAHADSYYYRFLSQIQSMRFTVASGYNKDISWSEVDRMSGYAENMLHTMLQQRALLAQMASTHEGLLFGLSQLQSLPSSHDLVHAQTFLASWRDAQTATLLQLTKWVDELLLLFADDPVLGQLLTALQQCGAQVAKASVAAHSGIPEVPSDDGNFDAATSFGFQDKTPSTTTGFSPHWLEQPGALWLDPAPLVASAAGAEAVVAQLAAFCSAKSVVSIRDALSSLATEQAQWAADAALHRAPTTTTSLDLVEAVGDRFNTVVESILLSIQQACSLFENKRDDDNLESMVVCHQHLAKVVGQSQVHKIPAQLLSLLSHLHASSSADVAPCLRWVQSLVPALSALVQWHFQLLSDVIYVHKSMSKAEFVMVRVFRTLLSNGFCKAPEEKEDDSTGGQFNFEDDVEGTGMGEGDGKKDPPPENQEKKDKEKDDSGLEMNNDFDGQLEDLDDDDQKDDDKDDDDDQEELDREMGDFDEDNIKRWGEDSDDEDDNIDKDKEKFDDKEMEGEALADEVRGKDGDEDEDDKDDKDDKKDKPQPPAADDAKDDDDGDDDGEDKKDGPMPDDEINEDTEDKYEEDHDDLAPRDANPDDEESKPEEEEFAEDMKLDGDGDDDDKDDDEPIDEEMPNDEAPEGEGAEDESAAPEDEEPKDDEEDADAPEPVSMGAGMDDQDVPDEQKDDESKLEEEVPEEIMPEEKKDESQNAGAVAGLESKDGADTMEPEEAKEDDDEKADEDMGEAEDSAEQNQDRQGGQANPEGKDLQSVHSDASADPQSRERKDPNPYQNPRKAQEHWRKRMEILDSDTTKDQTTDENDDDDGADDKKDDGGVGELADDDEKAELALAPTEDTVMHGADDDEDKDGDKPDEPMDDDETPVPEEAPVVEDKPTETQDEEKAPKAPQDKMQKAKEQGLKAEELVDDDADDDMGVDDDDVRNDNDFERRIDEEVDEFAPIVASGADAGGESGLDATTSFDVDALRAQLDAAMSCPTVDSIERGTALWNTYDHITRAGAQRLCEQLRLVLAPMLRSRLQGDYRTGKRINMRKVIPYIASSFRKDKIWLRRTKPSKRAYQVMVAIDDSESMADNHAGRLALEALTTLCKGMTQLEVGDISVVKFGAAVELLHPFDMPFTDDAGGRVIRSFQFDQTKTHMVQTLEAIVGLLDQAKASSHHSGSEITQIDGRTRMQKLVQHAMEKQQLIVLLIVDHPKDGQGICDTQSVSFVRGKVEMTPYMDNFPFPYYVIMKDTTLLPETLCNALRQWFELLQGSD</sequence>
<feature type="region of interest" description="Disordered" evidence="10">
    <location>
        <begin position="3760"/>
        <end position="3786"/>
    </location>
</feature>
<evidence type="ECO:0000256" key="6">
    <source>
        <dbReference type="ARBA" id="ARBA00022840"/>
    </source>
</evidence>
<dbReference type="FunFam" id="3.40.50.300:FF:001368">
    <property type="entry name" value="Midasin"/>
    <property type="match status" value="1"/>
</dbReference>
<feature type="domain" description="AAA+ ATPase" evidence="11">
    <location>
        <begin position="586"/>
        <end position="826"/>
    </location>
</feature>
<keyword evidence="7 9" id="KW-0143">Chaperone</keyword>
<dbReference type="InterPro" id="IPR003593">
    <property type="entry name" value="AAA+_ATPase"/>
</dbReference>
<dbReference type="RefSeq" id="XP_012207670.1">
    <property type="nucleotide sequence ID" value="XM_012352280.1"/>
</dbReference>
<feature type="compositionally biased region" description="Acidic residues" evidence="10">
    <location>
        <begin position="4382"/>
        <end position="4407"/>
    </location>
</feature>
<dbReference type="InterPro" id="IPR040848">
    <property type="entry name" value="AAA_lid_7"/>
</dbReference>
<feature type="region of interest" description="Disordered" evidence="10">
    <location>
        <begin position="4325"/>
        <end position="4874"/>
    </location>
</feature>
<dbReference type="GO" id="GO:0005524">
    <property type="term" value="F:ATP binding"/>
    <property type="evidence" value="ECO:0007669"/>
    <property type="project" value="UniProtKB-KW"/>
</dbReference>
<evidence type="ECO:0000256" key="9">
    <source>
        <dbReference type="PIRNR" id="PIRNR010340"/>
    </source>
</evidence>
<dbReference type="SUPFAM" id="SSF52540">
    <property type="entry name" value="P-loop containing nucleoside triphosphate hydrolases"/>
    <property type="match status" value="6"/>
</dbReference>
<accession>A0A067C503</accession>
<feature type="compositionally biased region" description="Acidic residues" evidence="10">
    <location>
        <begin position="4528"/>
        <end position="4541"/>
    </location>
</feature>
<evidence type="ECO:0000256" key="3">
    <source>
        <dbReference type="ARBA" id="ARBA00007188"/>
    </source>
</evidence>
<dbReference type="Proteomes" id="UP000030745">
    <property type="component" value="Unassembled WGS sequence"/>
</dbReference>
<evidence type="ECO:0000259" key="11">
    <source>
        <dbReference type="SMART" id="SM00382"/>
    </source>
</evidence>
<organism evidence="12 13">
    <name type="scientific">Saprolegnia parasitica (strain CBS 223.65)</name>
    <dbReference type="NCBI Taxonomy" id="695850"/>
    <lineage>
        <taxon>Eukaryota</taxon>
        <taxon>Sar</taxon>
        <taxon>Stramenopiles</taxon>
        <taxon>Oomycota</taxon>
        <taxon>Saprolegniomycetes</taxon>
        <taxon>Saprolegniales</taxon>
        <taxon>Saprolegniaceae</taxon>
        <taxon>Saprolegnia</taxon>
    </lineage>
</organism>
<evidence type="ECO:0000313" key="12">
    <source>
        <dbReference type="EMBL" id="KDO21626.1"/>
    </source>
</evidence>
<dbReference type="PIRSF" id="PIRSF010340">
    <property type="entry name" value="Midasin"/>
    <property type="match status" value="1"/>
</dbReference>
<dbReference type="VEuPathDB" id="FungiDB:SPRG_22314"/>
<evidence type="ECO:0000256" key="10">
    <source>
        <dbReference type="SAM" id="MobiDB-lite"/>
    </source>
</evidence>
<dbReference type="Pfam" id="PF07728">
    <property type="entry name" value="AAA_5"/>
    <property type="match status" value="9"/>
</dbReference>
<dbReference type="InterPro" id="IPR048617">
    <property type="entry name" value="MDN1_AAA_lid_4"/>
</dbReference>
<feature type="compositionally biased region" description="Polar residues" evidence="10">
    <location>
        <begin position="4683"/>
        <end position="4692"/>
    </location>
</feature>
<protein>
    <recommendedName>
        <fullName evidence="4 9">Midasin</fullName>
    </recommendedName>
</protein>
<evidence type="ECO:0000256" key="4">
    <source>
        <dbReference type="ARBA" id="ARBA00017143"/>
    </source>
</evidence>
<dbReference type="KEGG" id="spar:SPRG_22314"/>
<feature type="compositionally biased region" description="Acidic residues" evidence="10">
    <location>
        <begin position="4608"/>
        <end position="4632"/>
    </location>
</feature>
<dbReference type="Gene3D" id="3.40.50.300">
    <property type="entry name" value="P-loop containing nucleotide triphosphate hydrolases"/>
    <property type="match status" value="6"/>
</dbReference>
<dbReference type="GO" id="GO:0016887">
    <property type="term" value="F:ATP hydrolysis activity"/>
    <property type="evidence" value="ECO:0007669"/>
    <property type="project" value="InterPro"/>
</dbReference>
<dbReference type="Pfam" id="PF17865">
    <property type="entry name" value="AAA_lid_5"/>
    <property type="match status" value="1"/>
</dbReference>
<dbReference type="STRING" id="695850.A0A067C503"/>
<feature type="compositionally biased region" description="Basic and acidic residues" evidence="10">
    <location>
        <begin position="4408"/>
        <end position="4423"/>
    </location>
</feature>
<comment type="function">
    <text evidence="9">Nuclear chaperone required for maturation and nuclear export of pre-60S ribosome subunits.</text>
</comment>
<dbReference type="InterPro" id="IPR011704">
    <property type="entry name" value="ATPase_dyneun-rel_AAA"/>
</dbReference>
<feature type="domain" description="AAA+ ATPase" evidence="11">
    <location>
        <begin position="1319"/>
        <end position="1547"/>
    </location>
</feature>
<evidence type="ECO:0000256" key="8">
    <source>
        <dbReference type="ARBA" id="ARBA00023242"/>
    </source>
</evidence>
<feature type="compositionally biased region" description="Acidic residues" evidence="10">
    <location>
        <begin position="4656"/>
        <end position="4682"/>
    </location>
</feature>
<proteinExistence type="inferred from homology"/>
<dbReference type="InterPro" id="IPR041190">
    <property type="entry name" value="Midasin_AAA_lid_5"/>
</dbReference>
<dbReference type="InterPro" id="IPR027417">
    <property type="entry name" value="P-loop_NTPase"/>
</dbReference>
<comment type="subcellular location">
    <subcellularLocation>
        <location evidence="1">Nucleus</location>
        <location evidence="1">Nucleolus</location>
    </subcellularLocation>
    <subcellularLocation>
        <location evidence="2">Nucleus</location>
        <location evidence="2">Nucleoplasm</location>
    </subcellularLocation>
</comment>
<dbReference type="FunFam" id="3.40.50.300:FF:000582">
    <property type="entry name" value="Midasin"/>
    <property type="match status" value="1"/>
</dbReference>
<dbReference type="GO" id="GO:0000027">
    <property type="term" value="P:ribosomal large subunit assembly"/>
    <property type="evidence" value="ECO:0007669"/>
    <property type="project" value="InterPro"/>
</dbReference>
<feature type="compositionally biased region" description="Acidic residues" evidence="10">
    <location>
        <begin position="4501"/>
        <end position="4519"/>
    </location>
</feature>
<evidence type="ECO:0000256" key="1">
    <source>
        <dbReference type="ARBA" id="ARBA00004604"/>
    </source>
</evidence>
<feature type="region of interest" description="Disordered" evidence="10">
    <location>
        <begin position="199"/>
        <end position="219"/>
    </location>
</feature>
<dbReference type="PANTHER" id="PTHR48103:SF2">
    <property type="entry name" value="MIDASIN"/>
    <property type="match status" value="1"/>
</dbReference>
<comment type="similarity">
    <text evidence="3 9">Belongs to the midasin family.</text>
</comment>
<feature type="compositionally biased region" description="Acidic residues" evidence="10">
    <location>
        <begin position="4549"/>
        <end position="4597"/>
    </location>
</feature>
<dbReference type="FunFam" id="3.40.50.300:FF:000142">
    <property type="entry name" value="Midasin"/>
    <property type="match status" value="1"/>
</dbReference>
<dbReference type="SMART" id="SM00382">
    <property type="entry name" value="AAA"/>
    <property type="match status" value="6"/>
</dbReference>
<feature type="compositionally biased region" description="Polar residues" evidence="10">
    <location>
        <begin position="203"/>
        <end position="217"/>
    </location>
</feature>
<dbReference type="GO" id="GO:0005730">
    <property type="term" value="C:nucleolus"/>
    <property type="evidence" value="ECO:0007669"/>
    <property type="project" value="UniProtKB-SubCell"/>
</dbReference>
<dbReference type="OMA" id="ILEQWHR"/>
<keyword evidence="13" id="KW-1185">Reference proteome</keyword>
<dbReference type="EMBL" id="KK583283">
    <property type="protein sequence ID" value="KDO21626.1"/>
    <property type="molecule type" value="Genomic_DNA"/>
</dbReference>
<dbReference type="GO" id="GO:0005654">
    <property type="term" value="C:nucleoplasm"/>
    <property type="evidence" value="ECO:0007669"/>
    <property type="project" value="UniProtKB-SubCell"/>
</dbReference>
<keyword evidence="6 9" id="KW-0067">ATP-binding</keyword>
<name>A0A067C503_SAPPC</name>
<feature type="compositionally biased region" description="Acidic residues" evidence="10">
    <location>
        <begin position="4749"/>
        <end position="4758"/>
    </location>
</feature>
<dbReference type="Pfam" id="PF21108">
    <property type="entry name" value="MDN1_4th"/>
    <property type="match status" value="1"/>
</dbReference>
<feature type="compositionally biased region" description="Acidic residues" evidence="10">
    <location>
        <begin position="4855"/>
        <end position="4871"/>
    </location>
</feature>
<reference evidence="12 13" key="1">
    <citation type="journal article" date="2013" name="PLoS Genet.">
        <title>Distinctive expansion of potential virulence genes in the genome of the oomycete fish pathogen Saprolegnia parasitica.</title>
        <authorList>
            <person name="Jiang R.H."/>
            <person name="de Bruijn I."/>
            <person name="Haas B.J."/>
            <person name="Belmonte R."/>
            <person name="Lobach L."/>
            <person name="Christie J."/>
            <person name="van den Ackerveken G."/>
            <person name="Bottin A."/>
            <person name="Bulone V."/>
            <person name="Diaz-Moreno S.M."/>
            <person name="Dumas B."/>
            <person name="Fan L."/>
            <person name="Gaulin E."/>
            <person name="Govers F."/>
            <person name="Grenville-Briggs L.J."/>
            <person name="Horner N.R."/>
            <person name="Levin J.Z."/>
            <person name="Mammella M."/>
            <person name="Meijer H.J."/>
            <person name="Morris P."/>
            <person name="Nusbaum C."/>
            <person name="Oome S."/>
            <person name="Phillips A.J."/>
            <person name="van Rooyen D."/>
            <person name="Rzeszutek E."/>
            <person name="Saraiva M."/>
            <person name="Secombes C.J."/>
            <person name="Seidl M.F."/>
            <person name="Snel B."/>
            <person name="Stassen J.H."/>
            <person name="Sykes S."/>
            <person name="Tripathy S."/>
            <person name="van den Berg H."/>
            <person name="Vega-Arreguin J.C."/>
            <person name="Wawra S."/>
            <person name="Young S.K."/>
            <person name="Zeng Q."/>
            <person name="Dieguez-Uribeondo J."/>
            <person name="Russ C."/>
            <person name="Tyler B.M."/>
            <person name="van West P."/>
        </authorList>
    </citation>
    <scope>NUCLEOTIDE SEQUENCE [LARGE SCALE GENOMIC DNA]</scope>
    <source>
        <strain evidence="12 13">CBS 223.65</strain>
    </source>
</reference>
<feature type="domain" description="AAA+ ATPase" evidence="11">
    <location>
        <begin position="266"/>
        <end position="405"/>
    </location>
</feature>
<dbReference type="Pfam" id="PF17867">
    <property type="entry name" value="AAA_lid_7"/>
    <property type="match status" value="3"/>
</dbReference>
<dbReference type="InterPro" id="IPR012099">
    <property type="entry name" value="Midasin"/>
</dbReference>
<evidence type="ECO:0000256" key="7">
    <source>
        <dbReference type="ARBA" id="ARBA00023186"/>
    </source>
</evidence>
<dbReference type="FunFam" id="3.40.50.300:FF:001384">
    <property type="entry name" value="Midasin"/>
    <property type="match status" value="1"/>
</dbReference>
<dbReference type="OrthoDB" id="5186at2759"/>
<feature type="compositionally biased region" description="Basic and acidic residues" evidence="10">
    <location>
        <begin position="4821"/>
        <end position="4854"/>
    </location>
</feature>
<feature type="domain" description="AAA+ ATPase" evidence="11">
    <location>
        <begin position="1002"/>
        <end position="1147"/>
    </location>
</feature>
<keyword evidence="8 9" id="KW-0539">Nucleus</keyword>